<evidence type="ECO:0000256" key="1">
    <source>
        <dbReference type="SAM" id="MobiDB-lite"/>
    </source>
</evidence>
<dbReference type="Proteomes" id="UP000321224">
    <property type="component" value="Unassembled WGS sequence"/>
</dbReference>
<dbReference type="AlphaFoldDB" id="A0A511HSB9"/>
<accession>A0A511HSB9</accession>
<reference evidence="2 3" key="1">
    <citation type="submission" date="2019-07" db="EMBL/GenBank/DDBJ databases">
        <title>Whole genome shotgun sequence of Myxococcus virescens NBRC 100334.</title>
        <authorList>
            <person name="Hosoyama A."/>
            <person name="Uohara A."/>
            <person name="Ohji S."/>
            <person name="Ichikawa N."/>
        </authorList>
    </citation>
    <scope>NUCLEOTIDE SEQUENCE [LARGE SCALE GENOMIC DNA]</scope>
    <source>
        <strain evidence="2 3">NBRC 100334</strain>
    </source>
</reference>
<proteinExistence type="predicted"/>
<evidence type="ECO:0000313" key="3">
    <source>
        <dbReference type="Proteomes" id="UP000321224"/>
    </source>
</evidence>
<comment type="caution">
    <text evidence="2">The sequence shown here is derived from an EMBL/GenBank/DDBJ whole genome shotgun (WGS) entry which is preliminary data.</text>
</comment>
<name>A0A511HSB9_9BACT</name>
<feature type="region of interest" description="Disordered" evidence="1">
    <location>
        <begin position="1"/>
        <end position="20"/>
    </location>
</feature>
<gene>
    <name evidence="2" type="ORF">MVI01_71630</name>
</gene>
<sequence length="71" mass="8064">MRRDRPPAQTAEQLRRKRVREDFARSLRQLRGEPEAPAPAQPTYPDGKCWCGGPLLLVKRGLICGLGRHDD</sequence>
<protein>
    <submittedName>
        <fullName evidence="2">Uncharacterized protein</fullName>
    </submittedName>
</protein>
<dbReference type="EMBL" id="BJVY01000071">
    <property type="protein sequence ID" value="GEL75379.1"/>
    <property type="molecule type" value="Genomic_DNA"/>
</dbReference>
<evidence type="ECO:0000313" key="2">
    <source>
        <dbReference type="EMBL" id="GEL75379.1"/>
    </source>
</evidence>
<organism evidence="2 3">
    <name type="scientific">Myxococcus virescens</name>
    <dbReference type="NCBI Taxonomy" id="83456"/>
    <lineage>
        <taxon>Bacteria</taxon>
        <taxon>Pseudomonadati</taxon>
        <taxon>Myxococcota</taxon>
        <taxon>Myxococcia</taxon>
        <taxon>Myxococcales</taxon>
        <taxon>Cystobacterineae</taxon>
        <taxon>Myxococcaceae</taxon>
        <taxon>Myxococcus</taxon>
    </lineage>
</organism>